<evidence type="ECO:0000313" key="1">
    <source>
        <dbReference type="EMBL" id="NMO21898.1"/>
    </source>
</evidence>
<evidence type="ECO:0000313" key="2">
    <source>
        <dbReference type="Proteomes" id="UP000518300"/>
    </source>
</evidence>
<sequence>MSLTDSILRIIRTRGAEDALGELVQPLMASEGLEPVRDALLAILRDDSHAEAWRGVMEIIWESFVGRCELPADEVIALLCFRFDGNGNDADENLAWSITSNLKHRGYLGEYDPRHDPPIRARIEALKAGQR</sequence>
<dbReference type="Proteomes" id="UP000518300">
    <property type="component" value="Unassembled WGS sequence"/>
</dbReference>
<dbReference type="AlphaFoldDB" id="A0A848LV04"/>
<reference evidence="1 2" key="1">
    <citation type="submission" date="2020-04" db="EMBL/GenBank/DDBJ databases">
        <title>Draft genome of Pyxidicoccus fallax type strain.</title>
        <authorList>
            <person name="Whitworth D.E."/>
        </authorList>
    </citation>
    <scope>NUCLEOTIDE SEQUENCE [LARGE SCALE GENOMIC DNA]</scope>
    <source>
        <strain evidence="1 2">DSM 14698</strain>
    </source>
</reference>
<organism evidence="1 2">
    <name type="scientific">Pyxidicoccus fallax</name>
    <dbReference type="NCBI Taxonomy" id="394095"/>
    <lineage>
        <taxon>Bacteria</taxon>
        <taxon>Pseudomonadati</taxon>
        <taxon>Myxococcota</taxon>
        <taxon>Myxococcia</taxon>
        <taxon>Myxococcales</taxon>
        <taxon>Cystobacterineae</taxon>
        <taxon>Myxococcaceae</taxon>
        <taxon>Pyxidicoccus</taxon>
    </lineage>
</organism>
<keyword evidence="2" id="KW-1185">Reference proteome</keyword>
<comment type="caution">
    <text evidence="1">The sequence shown here is derived from an EMBL/GenBank/DDBJ whole genome shotgun (WGS) entry which is preliminary data.</text>
</comment>
<accession>A0A848LV04</accession>
<name>A0A848LV04_9BACT</name>
<protein>
    <submittedName>
        <fullName evidence="1">Uncharacterized protein</fullName>
    </submittedName>
</protein>
<gene>
    <name evidence="1" type="ORF">HG543_44660</name>
</gene>
<dbReference type="EMBL" id="JABBJJ010000362">
    <property type="protein sequence ID" value="NMO21898.1"/>
    <property type="molecule type" value="Genomic_DNA"/>
</dbReference>
<proteinExistence type="predicted"/>
<dbReference type="RefSeq" id="WP_169351066.1">
    <property type="nucleotide sequence ID" value="NZ_JABBJJ010000362.1"/>
</dbReference>